<name>A0A8C5Z8Q8_MARMA</name>
<dbReference type="PROSITE" id="PS01254">
    <property type="entry name" value="FETUIN_1"/>
    <property type="match status" value="1"/>
</dbReference>
<keyword evidence="5" id="KW-1015">Disulfide bond</keyword>
<keyword evidence="3 8" id="KW-0732">Signal</keyword>
<dbReference type="GO" id="GO:0060255">
    <property type="term" value="P:regulation of macromolecule metabolic process"/>
    <property type="evidence" value="ECO:0007669"/>
    <property type="project" value="UniProtKB-ARBA"/>
</dbReference>
<dbReference type="PANTHER" id="PTHR13814">
    <property type="entry name" value="FETUIN"/>
    <property type="match status" value="1"/>
</dbReference>
<dbReference type="SMART" id="SM00043">
    <property type="entry name" value="CY"/>
    <property type="match status" value="2"/>
</dbReference>
<dbReference type="InterPro" id="IPR050735">
    <property type="entry name" value="Kininogen_Fetuin_HRG"/>
</dbReference>
<reference evidence="10" key="2">
    <citation type="submission" date="2025-09" db="UniProtKB">
        <authorList>
            <consortium name="Ensembl"/>
        </authorList>
    </citation>
    <scope>IDENTIFICATION</scope>
</reference>
<evidence type="ECO:0000256" key="5">
    <source>
        <dbReference type="ARBA" id="ARBA00023157"/>
    </source>
</evidence>
<dbReference type="InterPro" id="IPR001363">
    <property type="entry name" value="Prot_inh_fetuin_CS"/>
</dbReference>
<feature type="compositionally biased region" description="Polar residues" evidence="7">
    <location>
        <begin position="283"/>
        <end position="298"/>
    </location>
</feature>
<evidence type="ECO:0000256" key="7">
    <source>
        <dbReference type="SAM" id="MobiDB-lite"/>
    </source>
</evidence>
<dbReference type="SUPFAM" id="SSF54403">
    <property type="entry name" value="Cystatin/monellin"/>
    <property type="match status" value="2"/>
</dbReference>
<dbReference type="FunFam" id="3.10.450.10:FF:000005">
    <property type="entry name" value="Histidine-rich glycoprotein"/>
    <property type="match status" value="1"/>
</dbReference>
<dbReference type="InterPro" id="IPR000010">
    <property type="entry name" value="Cystatin_dom"/>
</dbReference>
<dbReference type="Gene3D" id="3.10.450.10">
    <property type="match status" value="2"/>
</dbReference>
<dbReference type="InterPro" id="IPR025764">
    <property type="entry name" value="Cystatin_Fetuin_B"/>
</dbReference>
<protein>
    <submittedName>
        <fullName evidence="10">Fetuin B</fullName>
    </submittedName>
</protein>
<dbReference type="GO" id="GO:0008191">
    <property type="term" value="F:metalloendopeptidase inhibitor activity"/>
    <property type="evidence" value="ECO:0007669"/>
    <property type="project" value="Ensembl"/>
</dbReference>
<accession>A0A8C5Z8Q8</accession>
<dbReference type="GO" id="GO:0004869">
    <property type="term" value="F:cysteine-type endopeptidase inhibitor activity"/>
    <property type="evidence" value="ECO:0007669"/>
    <property type="project" value="InterPro"/>
</dbReference>
<dbReference type="GO" id="GO:0005615">
    <property type="term" value="C:extracellular space"/>
    <property type="evidence" value="ECO:0007669"/>
    <property type="project" value="InterPro"/>
</dbReference>
<dbReference type="AlphaFoldDB" id="A0A8C5Z8Q8"/>
<feature type="domain" description="Cystatin fetuin-B-type" evidence="9">
    <location>
        <begin position="31"/>
        <end position="144"/>
    </location>
</feature>
<evidence type="ECO:0000256" key="8">
    <source>
        <dbReference type="SAM" id="SignalP"/>
    </source>
</evidence>
<reference evidence="10" key="1">
    <citation type="submission" date="2025-08" db="UniProtKB">
        <authorList>
            <consortium name="Ensembl"/>
        </authorList>
    </citation>
    <scope>IDENTIFICATION</scope>
</reference>
<dbReference type="InterPro" id="IPR046350">
    <property type="entry name" value="Cystatin_sf"/>
</dbReference>
<evidence type="ECO:0000256" key="1">
    <source>
        <dbReference type="ARBA" id="ARBA00004613"/>
    </source>
</evidence>
<dbReference type="PANTHER" id="PTHR13814:SF10">
    <property type="entry name" value="FETUIN-B"/>
    <property type="match status" value="1"/>
</dbReference>
<dbReference type="GO" id="GO:0007339">
    <property type="term" value="P:binding of sperm to zona pellucida"/>
    <property type="evidence" value="ECO:0007669"/>
    <property type="project" value="Ensembl"/>
</dbReference>
<evidence type="ECO:0000256" key="2">
    <source>
        <dbReference type="ARBA" id="ARBA00022525"/>
    </source>
</evidence>
<feature type="region of interest" description="Disordered" evidence="7">
    <location>
        <begin position="269"/>
        <end position="329"/>
    </location>
</feature>
<evidence type="ECO:0000256" key="6">
    <source>
        <dbReference type="ARBA" id="ARBA00023180"/>
    </source>
</evidence>
<dbReference type="PROSITE" id="PS51530">
    <property type="entry name" value="CYSTATIN_FETUIN_B"/>
    <property type="match status" value="2"/>
</dbReference>
<keyword evidence="11" id="KW-1185">Reference proteome</keyword>
<proteinExistence type="predicted"/>
<keyword evidence="6" id="KW-0325">Glycoprotein</keyword>
<feature type="compositionally biased region" description="Polar residues" evidence="7">
    <location>
        <begin position="368"/>
        <end position="378"/>
    </location>
</feature>
<dbReference type="GeneTree" id="ENSGT00950000182930"/>
<evidence type="ECO:0000256" key="3">
    <source>
        <dbReference type="ARBA" id="ARBA00022729"/>
    </source>
</evidence>
<keyword evidence="2" id="KW-0964">Secreted</keyword>
<feature type="chain" id="PRO_5034076923" evidence="8">
    <location>
        <begin position="25"/>
        <end position="378"/>
    </location>
</feature>
<evidence type="ECO:0000256" key="4">
    <source>
        <dbReference type="ARBA" id="ARBA00022737"/>
    </source>
</evidence>
<keyword evidence="4" id="KW-0677">Repeat</keyword>
<sequence>MRNVERMGLLQLLVLCILATCCGAVSPPREILKPAPLVSRGCNDSDVLSVAGLALQDINKQQKDGYVLALNRVKDVWEQRQDDLGSLFYLTMDVLETSCHVQSRKSWKDCSERPLHESVYGKCKAMFYINKPRRILYLPAYNCTLRPVSRRKVHNMCPDCPSPVPIDLSDPRVLEAATESLAKYNNESTSKQYSLVKVTRGSSQWVFGPSYFVEYLIKESPCTRSQASSCTLQSSDSVPVGLCEGSLAQRASEKYVSVTCDLFPPQVQSPGYDNVEEPPKRNAVSSGSSYKTAPTSIQYLPDLDDEKPEDPQSTDLQDAFPVQLDPTTNPQGDILDVSFLFLGPEEKKLVVLPFPKEKQHSDECPGPAQNNSPLLLPP</sequence>
<feature type="region of interest" description="Disordered" evidence="7">
    <location>
        <begin position="357"/>
        <end position="378"/>
    </location>
</feature>
<dbReference type="Pfam" id="PF00031">
    <property type="entry name" value="Cystatin"/>
    <property type="match status" value="2"/>
</dbReference>
<evidence type="ECO:0000313" key="10">
    <source>
        <dbReference type="Ensembl" id="ENSMMMP00000010049.1"/>
    </source>
</evidence>
<evidence type="ECO:0000313" key="11">
    <source>
        <dbReference type="Proteomes" id="UP000694407"/>
    </source>
</evidence>
<dbReference type="Ensembl" id="ENSMMMT00000011455.1">
    <property type="protein sequence ID" value="ENSMMMP00000010049.1"/>
    <property type="gene ID" value="ENSMMMG00000008960.1"/>
</dbReference>
<gene>
    <name evidence="10" type="primary">FETUB</name>
</gene>
<comment type="subcellular location">
    <subcellularLocation>
        <location evidence="1">Secreted</location>
    </subcellularLocation>
</comment>
<dbReference type="Proteomes" id="UP000694407">
    <property type="component" value="Unplaced"/>
</dbReference>
<dbReference type="CDD" id="cd00042">
    <property type="entry name" value="CY"/>
    <property type="match status" value="2"/>
</dbReference>
<feature type="signal peptide" evidence="8">
    <location>
        <begin position="1"/>
        <end position="24"/>
    </location>
</feature>
<organism evidence="10 11">
    <name type="scientific">Marmota marmota marmota</name>
    <name type="common">Alpine marmot</name>
    <dbReference type="NCBI Taxonomy" id="9994"/>
    <lineage>
        <taxon>Eukaryota</taxon>
        <taxon>Metazoa</taxon>
        <taxon>Chordata</taxon>
        <taxon>Craniata</taxon>
        <taxon>Vertebrata</taxon>
        <taxon>Euteleostomi</taxon>
        <taxon>Mammalia</taxon>
        <taxon>Eutheria</taxon>
        <taxon>Euarchontoglires</taxon>
        <taxon>Glires</taxon>
        <taxon>Rodentia</taxon>
        <taxon>Sciuromorpha</taxon>
        <taxon>Sciuridae</taxon>
        <taxon>Xerinae</taxon>
        <taxon>Marmotini</taxon>
        <taxon>Marmota</taxon>
    </lineage>
</organism>
<feature type="domain" description="Cystatin fetuin-B-type" evidence="9">
    <location>
        <begin position="158"/>
        <end position="261"/>
    </location>
</feature>
<evidence type="ECO:0000259" key="9">
    <source>
        <dbReference type="PROSITE" id="PS51530"/>
    </source>
</evidence>
<dbReference type="FunFam" id="3.10.450.10:FF:000022">
    <property type="entry name" value="Fetuin B"/>
    <property type="match status" value="1"/>
</dbReference>